<comment type="caution">
    <text evidence="6">The sequence shown here is derived from an EMBL/GenBank/DDBJ whole genome shotgun (WGS) entry which is preliminary data.</text>
</comment>
<evidence type="ECO:0000256" key="2">
    <source>
        <dbReference type="ARBA" id="ARBA00006370"/>
    </source>
</evidence>
<feature type="domain" description="MD-2-related lipid-recognition" evidence="5">
    <location>
        <begin position="19"/>
        <end position="153"/>
    </location>
</feature>
<reference evidence="6 7" key="1">
    <citation type="journal article" date="2023" name="Insect Mol. Biol.">
        <title>Genome sequencing provides insights into the evolution of gene families encoding plant cell wall-degrading enzymes in longhorned beetles.</title>
        <authorList>
            <person name="Shin N.R."/>
            <person name="Okamura Y."/>
            <person name="Kirsch R."/>
            <person name="Pauchet Y."/>
        </authorList>
    </citation>
    <scope>NUCLEOTIDE SEQUENCE [LARGE SCALE GENOMIC DNA]</scope>
    <source>
        <strain evidence="6">EAD_L_NR</strain>
    </source>
</reference>
<comment type="similarity">
    <text evidence="2">Belongs to the NPC2 family.</text>
</comment>
<dbReference type="InterPro" id="IPR014756">
    <property type="entry name" value="Ig_E-set"/>
</dbReference>
<dbReference type="PANTHER" id="PTHR11306:SF68">
    <property type="entry name" value="NPC INTRACELLULAR CHOLESTEROL TRANSPORTER 2"/>
    <property type="match status" value="1"/>
</dbReference>
<dbReference type="GO" id="GO:0015918">
    <property type="term" value="P:sterol transport"/>
    <property type="evidence" value="ECO:0007669"/>
    <property type="project" value="InterPro"/>
</dbReference>
<dbReference type="InterPro" id="IPR039670">
    <property type="entry name" value="NPC2-like"/>
</dbReference>
<dbReference type="GO" id="GO:0032934">
    <property type="term" value="F:sterol binding"/>
    <property type="evidence" value="ECO:0007669"/>
    <property type="project" value="InterPro"/>
</dbReference>
<gene>
    <name evidence="6" type="ORF">NQ315_007001</name>
</gene>
<feature type="signal peptide" evidence="4">
    <location>
        <begin position="1"/>
        <end position="16"/>
    </location>
</feature>
<dbReference type="SMART" id="SM00737">
    <property type="entry name" value="ML"/>
    <property type="match status" value="1"/>
</dbReference>
<dbReference type="InterPro" id="IPR003172">
    <property type="entry name" value="ML_dom"/>
</dbReference>
<dbReference type="FunFam" id="2.60.40.770:FF:000001">
    <property type="entry name" value="NPC intracellular cholesterol transporter 2"/>
    <property type="match status" value="1"/>
</dbReference>
<evidence type="ECO:0000259" key="5">
    <source>
        <dbReference type="SMART" id="SM00737"/>
    </source>
</evidence>
<sequence>MRVLVLVLGLVVCCTATQVKQCSNIERSIDDLNQRVSIGSCEKPPCRLRKDSVVNVILKFKADHDIKSLVNTVNANILGIPFPFAGVDGEDACKDIYSEDGNTKVGCNIKAGEEYVYKNSIEVLKIYPRVKTVVHWALTEPNGKDVICFEVPARITN</sequence>
<dbReference type="AlphaFoldDB" id="A0AAV8WDB1"/>
<dbReference type="Gene3D" id="2.60.40.770">
    <property type="match status" value="1"/>
</dbReference>
<protein>
    <recommendedName>
        <fullName evidence="5">MD-2-related lipid-recognition domain-containing protein</fullName>
    </recommendedName>
</protein>
<evidence type="ECO:0000256" key="1">
    <source>
        <dbReference type="ARBA" id="ARBA00004613"/>
    </source>
</evidence>
<evidence type="ECO:0000256" key="3">
    <source>
        <dbReference type="ARBA" id="ARBA00022525"/>
    </source>
</evidence>
<accession>A0AAV8WDB1</accession>
<comment type="subcellular location">
    <subcellularLocation>
        <location evidence="1">Secreted</location>
    </subcellularLocation>
</comment>
<keyword evidence="3" id="KW-0964">Secreted</keyword>
<dbReference type="Proteomes" id="UP001159042">
    <property type="component" value="Unassembled WGS sequence"/>
</dbReference>
<dbReference type="Pfam" id="PF02221">
    <property type="entry name" value="E1_DerP2_DerF2"/>
    <property type="match status" value="1"/>
</dbReference>
<evidence type="ECO:0000256" key="4">
    <source>
        <dbReference type="SAM" id="SignalP"/>
    </source>
</evidence>
<name>A0AAV8WDB1_9CUCU</name>
<dbReference type="PANTHER" id="PTHR11306">
    <property type="entry name" value="NIEMANN PICK TYPE C2 PROTEIN NPC2-RELATED"/>
    <property type="match status" value="1"/>
</dbReference>
<organism evidence="6 7">
    <name type="scientific">Exocentrus adspersus</name>
    <dbReference type="NCBI Taxonomy" id="1586481"/>
    <lineage>
        <taxon>Eukaryota</taxon>
        <taxon>Metazoa</taxon>
        <taxon>Ecdysozoa</taxon>
        <taxon>Arthropoda</taxon>
        <taxon>Hexapoda</taxon>
        <taxon>Insecta</taxon>
        <taxon>Pterygota</taxon>
        <taxon>Neoptera</taxon>
        <taxon>Endopterygota</taxon>
        <taxon>Coleoptera</taxon>
        <taxon>Polyphaga</taxon>
        <taxon>Cucujiformia</taxon>
        <taxon>Chrysomeloidea</taxon>
        <taxon>Cerambycidae</taxon>
        <taxon>Lamiinae</taxon>
        <taxon>Acanthocinini</taxon>
        <taxon>Exocentrus</taxon>
    </lineage>
</organism>
<proteinExistence type="inferred from homology"/>
<feature type="chain" id="PRO_5043888656" description="MD-2-related lipid-recognition domain-containing protein" evidence="4">
    <location>
        <begin position="17"/>
        <end position="157"/>
    </location>
</feature>
<dbReference type="SUPFAM" id="SSF81296">
    <property type="entry name" value="E set domains"/>
    <property type="match status" value="1"/>
</dbReference>
<evidence type="ECO:0000313" key="7">
    <source>
        <dbReference type="Proteomes" id="UP001159042"/>
    </source>
</evidence>
<dbReference type="GO" id="GO:0005576">
    <property type="term" value="C:extracellular region"/>
    <property type="evidence" value="ECO:0007669"/>
    <property type="project" value="UniProtKB-SubCell"/>
</dbReference>
<dbReference type="EMBL" id="JANEYG010000003">
    <property type="protein sequence ID" value="KAJ8924210.1"/>
    <property type="molecule type" value="Genomic_DNA"/>
</dbReference>
<keyword evidence="7" id="KW-1185">Reference proteome</keyword>
<keyword evidence="4" id="KW-0732">Signal</keyword>
<evidence type="ECO:0000313" key="6">
    <source>
        <dbReference type="EMBL" id="KAJ8924210.1"/>
    </source>
</evidence>